<evidence type="ECO:0000313" key="5">
    <source>
        <dbReference type="Proteomes" id="UP000245711"/>
    </source>
</evidence>
<evidence type="ECO:0000256" key="1">
    <source>
        <dbReference type="SAM" id="MobiDB-lite"/>
    </source>
</evidence>
<keyword evidence="2" id="KW-1133">Transmembrane helix</keyword>
<dbReference type="OrthoDB" id="9758724at2"/>
<dbReference type="Gene3D" id="1.10.150.320">
    <property type="entry name" value="Photosystem II 12 kDa extrinsic protein"/>
    <property type="match status" value="1"/>
</dbReference>
<protein>
    <submittedName>
        <fullName evidence="4">Competence protein ComEA</fullName>
    </submittedName>
</protein>
<dbReference type="PANTHER" id="PTHR21180">
    <property type="entry name" value="ENDONUCLEASE/EXONUCLEASE/PHOSPHATASE FAMILY DOMAIN-CONTAINING PROTEIN 1"/>
    <property type="match status" value="1"/>
</dbReference>
<reference evidence="4 5" key="1">
    <citation type="submission" date="2017-05" db="EMBL/GenBank/DDBJ databases">
        <title>Isolation of Rhodococcus sp. S2-17 biodegrading of BP-3.</title>
        <authorList>
            <person name="Lee Y."/>
            <person name="Kim K.H."/>
            <person name="Chun B.H."/>
            <person name="Jung H.S."/>
            <person name="Jeon C.O."/>
        </authorList>
    </citation>
    <scope>NUCLEOTIDE SEQUENCE [LARGE SCALE GENOMIC DNA]</scope>
    <source>
        <strain evidence="4 5">S2-17</strain>
    </source>
</reference>
<evidence type="ECO:0000256" key="2">
    <source>
        <dbReference type="SAM" id="Phobius"/>
    </source>
</evidence>
<dbReference type="Pfam" id="PF12836">
    <property type="entry name" value="HHH_3"/>
    <property type="match status" value="1"/>
</dbReference>
<name>A0A2S2BTW8_9NOCA</name>
<dbReference type="AlphaFoldDB" id="A0A2S2BTW8"/>
<dbReference type="InterPro" id="IPR051675">
    <property type="entry name" value="Endo/Exo/Phosphatase_dom_1"/>
</dbReference>
<accession>A0A2S2BTW8</accession>
<dbReference type="GO" id="GO:0015628">
    <property type="term" value="P:protein secretion by the type II secretion system"/>
    <property type="evidence" value="ECO:0007669"/>
    <property type="project" value="TreeGrafter"/>
</dbReference>
<feature type="domain" description="Helix-hairpin-helix DNA-binding motif class 1" evidence="3">
    <location>
        <begin position="268"/>
        <end position="287"/>
    </location>
</feature>
<dbReference type="RefSeq" id="WP_109328953.1">
    <property type="nucleotide sequence ID" value="NZ_CP021354.1"/>
</dbReference>
<organism evidence="4 5">
    <name type="scientific">Rhodococcus oxybenzonivorans</name>
    <dbReference type="NCBI Taxonomy" id="1990687"/>
    <lineage>
        <taxon>Bacteria</taxon>
        <taxon>Bacillati</taxon>
        <taxon>Actinomycetota</taxon>
        <taxon>Actinomycetes</taxon>
        <taxon>Mycobacteriales</taxon>
        <taxon>Nocardiaceae</taxon>
        <taxon>Rhodococcus</taxon>
    </lineage>
</organism>
<dbReference type="EMBL" id="CP021354">
    <property type="protein sequence ID" value="AWK72095.1"/>
    <property type="molecule type" value="Genomic_DNA"/>
</dbReference>
<dbReference type="NCBIfam" id="TIGR00426">
    <property type="entry name" value="competence protein ComEA helix-hairpin-helix repeat region"/>
    <property type="match status" value="1"/>
</dbReference>
<feature type="domain" description="Helix-hairpin-helix DNA-binding motif class 1" evidence="3">
    <location>
        <begin position="238"/>
        <end position="257"/>
    </location>
</feature>
<dbReference type="SMART" id="SM00278">
    <property type="entry name" value="HhH1"/>
    <property type="match status" value="2"/>
</dbReference>
<keyword evidence="2" id="KW-0472">Membrane</keyword>
<dbReference type="GO" id="GO:0006281">
    <property type="term" value="P:DNA repair"/>
    <property type="evidence" value="ECO:0007669"/>
    <property type="project" value="InterPro"/>
</dbReference>
<dbReference type="KEGG" id="roz:CBI38_11390"/>
<keyword evidence="2" id="KW-0812">Transmembrane</keyword>
<dbReference type="SUPFAM" id="SSF47781">
    <property type="entry name" value="RuvA domain 2-like"/>
    <property type="match status" value="1"/>
</dbReference>
<dbReference type="Proteomes" id="UP000245711">
    <property type="component" value="Chromosome"/>
</dbReference>
<proteinExistence type="predicted"/>
<feature type="region of interest" description="Disordered" evidence="1">
    <location>
        <begin position="1"/>
        <end position="57"/>
    </location>
</feature>
<evidence type="ECO:0000259" key="3">
    <source>
        <dbReference type="SMART" id="SM00278"/>
    </source>
</evidence>
<dbReference type="GO" id="GO:0015627">
    <property type="term" value="C:type II protein secretion system complex"/>
    <property type="evidence" value="ECO:0007669"/>
    <property type="project" value="TreeGrafter"/>
</dbReference>
<gene>
    <name evidence="4" type="ORF">CBI38_11390</name>
</gene>
<dbReference type="InterPro" id="IPR010994">
    <property type="entry name" value="RuvA_2-like"/>
</dbReference>
<dbReference type="InterPro" id="IPR019554">
    <property type="entry name" value="Soluble_ligand-bd"/>
</dbReference>
<dbReference type="Pfam" id="PF10531">
    <property type="entry name" value="SLBB"/>
    <property type="match status" value="1"/>
</dbReference>
<feature type="transmembrane region" description="Helical" evidence="2">
    <location>
        <begin position="79"/>
        <end position="99"/>
    </location>
</feature>
<dbReference type="InterPro" id="IPR003583">
    <property type="entry name" value="Hlx-hairpin-Hlx_DNA-bd_motif"/>
</dbReference>
<dbReference type="InterPro" id="IPR004509">
    <property type="entry name" value="Competence_ComEA_HhH"/>
</dbReference>
<evidence type="ECO:0000313" key="4">
    <source>
        <dbReference type="EMBL" id="AWK72095.1"/>
    </source>
</evidence>
<dbReference type="GO" id="GO:0003677">
    <property type="term" value="F:DNA binding"/>
    <property type="evidence" value="ECO:0007669"/>
    <property type="project" value="InterPro"/>
</dbReference>
<sequence length="290" mass="29244">MGNREERSRGRSRLAFITSGEDAHLPPGAVAPSGPSTPGWLAHAEDAEPEDAPSWSAQGRWSRALPERWRDARVDPGRAGAAVLVIVGLILATVAVISVRSGQPEAQAVPSLPLAHVRSEATPAAEPAEAARPQLPPPVDEIVVSVVGLVSTPGLVRLPPGSRVADALAAAGGVRTGGDTLALNLAQRLSDGDQIVVGVAAPVAAPSAVGGVSTPGAAPADGKATTGGLVDLNTATVTELDALPGVGPVTAAAIIAWRTTNGKFTDVAQLGEVDGIGPVRLEKLRSQVTV</sequence>
<keyword evidence="5" id="KW-1185">Reference proteome</keyword>
<dbReference type="PANTHER" id="PTHR21180:SF32">
    <property type="entry name" value="ENDONUCLEASE_EXONUCLEASE_PHOSPHATASE FAMILY DOMAIN-CONTAINING PROTEIN 1"/>
    <property type="match status" value="1"/>
</dbReference>